<feature type="transmembrane region" description="Helical" evidence="14">
    <location>
        <begin position="74"/>
        <end position="92"/>
    </location>
</feature>
<comment type="similarity">
    <text evidence="3">Belongs to the multicopper oxidase family.</text>
</comment>
<dbReference type="GO" id="GO:0050421">
    <property type="term" value="F:nitrite reductase (NO-forming) activity"/>
    <property type="evidence" value="ECO:0007669"/>
    <property type="project" value="UniProtKB-EC"/>
</dbReference>
<dbReference type="GO" id="GO:0005507">
    <property type="term" value="F:copper ion binding"/>
    <property type="evidence" value="ECO:0007669"/>
    <property type="project" value="InterPro"/>
</dbReference>
<evidence type="ECO:0000256" key="14">
    <source>
        <dbReference type="SAM" id="Phobius"/>
    </source>
</evidence>
<feature type="domain" description="EfeO-type cupredoxin-like" evidence="16">
    <location>
        <begin position="457"/>
        <end position="526"/>
    </location>
</feature>
<evidence type="ECO:0000256" key="9">
    <source>
        <dbReference type="ARBA" id="ARBA00023002"/>
    </source>
</evidence>
<evidence type="ECO:0000313" key="17">
    <source>
        <dbReference type="EMBL" id="NMR19067.1"/>
    </source>
</evidence>
<name>A0A7Y0QHD8_CELFI</name>
<evidence type="ECO:0000259" key="16">
    <source>
        <dbReference type="Pfam" id="PF13473"/>
    </source>
</evidence>
<evidence type="ECO:0000256" key="1">
    <source>
        <dbReference type="ARBA" id="ARBA00001960"/>
    </source>
</evidence>
<comment type="cofactor">
    <cofactor evidence="2 12">
        <name>Cu(2+)</name>
        <dbReference type="ChEBI" id="CHEBI:29036"/>
    </cofactor>
</comment>
<feature type="binding site" description="type 1 copper site" evidence="12">
    <location>
        <position position="668"/>
    </location>
    <ligand>
        <name>Cu cation</name>
        <dbReference type="ChEBI" id="CHEBI:23378"/>
        <label>1</label>
    </ligand>
</feature>
<feature type="transmembrane region" description="Helical" evidence="14">
    <location>
        <begin position="7"/>
        <end position="27"/>
    </location>
</feature>
<feature type="region of interest" description="Disordered" evidence="13">
    <location>
        <begin position="559"/>
        <end position="579"/>
    </location>
</feature>
<dbReference type="SUPFAM" id="SSF49503">
    <property type="entry name" value="Cupredoxins"/>
    <property type="match status" value="3"/>
</dbReference>
<dbReference type="InterPro" id="IPR001287">
    <property type="entry name" value="NO2-reductase_Cu"/>
</dbReference>
<evidence type="ECO:0000256" key="12">
    <source>
        <dbReference type="PIRSR" id="PIRSR601287-1"/>
    </source>
</evidence>
<dbReference type="AlphaFoldDB" id="A0A7Y0QHD8"/>
<dbReference type="PANTHER" id="PTHR11709:SF394">
    <property type="entry name" value="FI03373P-RELATED"/>
    <property type="match status" value="1"/>
</dbReference>
<keyword evidence="14" id="KW-1133">Transmembrane helix</keyword>
<evidence type="ECO:0000259" key="15">
    <source>
        <dbReference type="Pfam" id="PF07732"/>
    </source>
</evidence>
<evidence type="ECO:0000256" key="5">
    <source>
        <dbReference type="ARBA" id="ARBA00011882"/>
    </source>
</evidence>
<dbReference type="PRINTS" id="PR00695">
    <property type="entry name" value="CUNO2RDTASE"/>
</dbReference>
<evidence type="ECO:0000256" key="11">
    <source>
        <dbReference type="ARBA" id="ARBA00049340"/>
    </source>
</evidence>
<evidence type="ECO:0000256" key="10">
    <source>
        <dbReference type="ARBA" id="ARBA00023008"/>
    </source>
</evidence>
<dbReference type="CDD" id="cd11020">
    <property type="entry name" value="CuRO_1_CuNIR"/>
    <property type="match status" value="1"/>
</dbReference>
<comment type="catalytic activity">
    <reaction evidence="11">
        <text>nitric oxide + Fe(III)-[cytochrome c] + H2O = Fe(II)-[cytochrome c] + nitrite + 2 H(+)</text>
        <dbReference type="Rhea" id="RHEA:15233"/>
        <dbReference type="Rhea" id="RHEA-COMP:10350"/>
        <dbReference type="Rhea" id="RHEA-COMP:14399"/>
        <dbReference type="ChEBI" id="CHEBI:15377"/>
        <dbReference type="ChEBI" id="CHEBI:15378"/>
        <dbReference type="ChEBI" id="CHEBI:16301"/>
        <dbReference type="ChEBI" id="CHEBI:16480"/>
        <dbReference type="ChEBI" id="CHEBI:29033"/>
        <dbReference type="ChEBI" id="CHEBI:29034"/>
        <dbReference type="EC" id="1.7.2.1"/>
    </reaction>
</comment>
<keyword evidence="7 12" id="KW-0479">Metal-binding</keyword>
<dbReference type="InterPro" id="IPR011707">
    <property type="entry name" value="Cu-oxidase-like_N"/>
</dbReference>
<accession>A0A7Y0QHD8</accession>
<organism evidence="17 18">
    <name type="scientific">Cellulomonas fimi</name>
    <dbReference type="NCBI Taxonomy" id="1708"/>
    <lineage>
        <taxon>Bacteria</taxon>
        <taxon>Bacillati</taxon>
        <taxon>Actinomycetota</taxon>
        <taxon>Actinomycetes</taxon>
        <taxon>Micrococcales</taxon>
        <taxon>Cellulomonadaceae</taxon>
        <taxon>Cellulomonas</taxon>
    </lineage>
</organism>
<keyword evidence="8" id="KW-0677">Repeat</keyword>
<feature type="transmembrane region" description="Helical" evidence="14">
    <location>
        <begin position="131"/>
        <end position="154"/>
    </location>
</feature>
<keyword evidence="18" id="KW-1185">Reference proteome</keyword>
<comment type="cofactor">
    <cofactor evidence="1 12">
        <name>Cu(+)</name>
        <dbReference type="ChEBI" id="CHEBI:49552"/>
    </cofactor>
</comment>
<dbReference type="InterPro" id="IPR045087">
    <property type="entry name" value="Cu-oxidase_fam"/>
</dbReference>
<feature type="compositionally biased region" description="Gly residues" evidence="13">
    <location>
        <begin position="566"/>
        <end position="577"/>
    </location>
</feature>
<evidence type="ECO:0000256" key="13">
    <source>
        <dbReference type="SAM" id="MobiDB-lite"/>
    </source>
</evidence>
<dbReference type="InterPro" id="IPR008972">
    <property type="entry name" value="Cupredoxin"/>
</dbReference>
<feature type="transmembrane region" description="Helical" evidence="14">
    <location>
        <begin position="261"/>
        <end position="282"/>
    </location>
</feature>
<dbReference type="Proteomes" id="UP000562124">
    <property type="component" value="Unassembled WGS sequence"/>
</dbReference>
<dbReference type="RefSeq" id="WP_169323032.1">
    <property type="nucleotide sequence ID" value="NZ_JABCJJ010000002.1"/>
</dbReference>
<evidence type="ECO:0000256" key="2">
    <source>
        <dbReference type="ARBA" id="ARBA00001973"/>
    </source>
</evidence>
<feature type="transmembrane region" description="Helical" evidence="14">
    <location>
        <begin position="230"/>
        <end position="249"/>
    </location>
</feature>
<comment type="caution">
    <text evidence="17">The sequence shown here is derived from an EMBL/GenBank/DDBJ whole genome shotgun (WGS) entry which is preliminary data.</text>
</comment>
<evidence type="ECO:0000256" key="3">
    <source>
        <dbReference type="ARBA" id="ARBA00010609"/>
    </source>
</evidence>
<comment type="subunit">
    <text evidence="4">Homotrimer.</text>
</comment>
<evidence type="ECO:0000313" key="18">
    <source>
        <dbReference type="Proteomes" id="UP000562124"/>
    </source>
</evidence>
<dbReference type="CDD" id="cd04208">
    <property type="entry name" value="CuRO_2_CuNIR"/>
    <property type="match status" value="1"/>
</dbReference>
<evidence type="ECO:0000256" key="6">
    <source>
        <dbReference type="ARBA" id="ARBA00017290"/>
    </source>
</evidence>
<feature type="transmembrane region" description="Helical" evidence="14">
    <location>
        <begin position="373"/>
        <end position="391"/>
    </location>
</feature>
<proteinExistence type="inferred from homology"/>
<feature type="transmembrane region" description="Helical" evidence="14">
    <location>
        <begin position="203"/>
        <end position="224"/>
    </location>
</feature>
<keyword evidence="9" id="KW-0560">Oxidoreductase</keyword>
<feature type="transmembrane region" description="Helical" evidence="14">
    <location>
        <begin position="425"/>
        <end position="445"/>
    </location>
</feature>
<feature type="binding site" description="type 1 copper site" evidence="12">
    <location>
        <position position="716"/>
    </location>
    <ligand>
        <name>Cu cation</name>
        <dbReference type="ChEBI" id="CHEBI:23378"/>
        <label>1</label>
    </ligand>
</feature>
<feature type="binding site" description="type 1 copper site" evidence="12">
    <location>
        <position position="721"/>
    </location>
    <ligand>
        <name>Cu cation</name>
        <dbReference type="ChEBI" id="CHEBI:23378"/>
        <label>1</label>
    </ligand>
</feature>
<dbReference type="InterPro" id="IPR028096">
    <property type="entry name" value="EfeO_Cupredoxin"/>
</dbReference>
<keyword evidence="14" id="KW-0812">Transmembrane</keyword>
<feature type="transmembrane region" description="Helical" evidence="14">
    <location>
        <begin position="302"/>
        <end position="328"/>
    </location>
</feature>
<evidence type="ECO:0000256" key="4">
    <source>
        <dbReference type="ARBA" id="ARBA00011233"/>
    </source>
</evidence>
<dbReference type="EC" id="1.7.2.1" evidence="5"/>
<feature type="domain" description="Plastocyanin-like" evidence="15">
    <location>
        <begin position="621"/>
        <end position="730"/>
    </location>
</feature>
<feature type="binding site" description="type 1 copper site" evidence="12">
    <location>
        <position position="708"/>
    </location>
    <ligand>
        <name>Cu cation</name>
        <dbReference type="ChEBI" id="CHEBI:23378"/>
        <label>1</label>
    </ligand>
</feature>
<sequence length="887" mass="89895">MRGRWHLRVNAIVVAWLVAAAVVAAGHRAVPQATWLMLHLLLLGAASTAILIWSAHFAEAVRRRPLPGGHRAQAARLALHNAGALAVVAGLLTGTWPAVVGGATAVGTAALWHAGTLVAQGRGALGVRLGWTARYFVASGVALPVGAGLGALLARPDLTGELASRAYVAHVTVMLLGWVGLTVVGALVTLWPTMLRVQLHPDAARAGTHGLVVLVLALTTTLAGTASGSLPVAGAGIALYLVGLVRVAWPWAAGARDRPPTTFAAQSVGLGVVWLGLAVATWSVGLATAPSWDVAHARFAGLIAPLAVGFTAQVLLGALAHLGPMILGGGPSAVRAAMAVLERGAGARLLLVNGGLALFVAPVPSLVRVGTSMLVLGALVATPVLLVRAVVVSRRRARAAQGGPTLVPVADLATARRRPEPRRPMGPTVAAAAALALVVAGAVAADPAAAGLGTSSAAGAAATGRVVEVEVEARDMRFEPSSVTVDAGDSLVLVVTNVDTAVHDLVLDSGASSGRMAPGATVRVEVGVVGRALDGWCSVAGHRQMGMLFDVVVRGGGDGAASASEGGTGDADGGAAGSAGVASSAADAMDLRGDPADDVRPYDPALAQAPAGTTHRVTLDVTEVEREVAPGARQALWTFGGTTPGPTLRGKVGDTFVVTLRNDGSLGHSIDFHAGAVAPDEVTRTIEPGESLTYTFTATRAGIWTYHCSTSPMSLHIANGMFGAVIIDPPDLPRVDREYLLVQSELYLGEQGGIADATKIGAERPDAVVFNGYANQYDRTPLPARVGERVRLWVLDAGPNRPTSFHVVGGQFDTVFAEGAYLLGGPGGPGAAGGPGDGTGGAQSLALAPAQGGFVELSFSEPGTYPFVSHLVVDAERGARGTLAVRP</sequence>
<feature type="binding site" description="type 1 copper site" evidence="12">
    <location>
        <position position="707"/>
    </location>
    <ligand>
        <name>Cu cation</name>
        <dbReference type="ChEBI" id="CHEBI:23378"/>
        <label>1</label>
    </ligand>
</feature>
<dbReference type="PANTHER" id="PTHR11709">
    <property type="entry name" value="MULTI-COPPER OXIDASE"/>
    <property type="match status" value="1"/>
</dbReference>
<evidence type="ECO:0000256" key="7">
    <source>
        <dbReference type="ARBA" id="ARBA00022723"/>
    </source>
</evidence>
<dbReference type="Gene3D" id="2.60.40.420">
    <property type="entry name" value="Cupredoxins - blue copper proteins"/>
    <property type="match status" value="3"/>
</dbReference>
<evidence type="ECO:0000256" key="8">
    <source>
        <dbReference type="ARBA" id="ARBA00022737"/>
    </source>
</evidence>
<feature type="transmembrane region" description="Helical" evidence="14">
    <location>
        <begin position="33"/>
        <end position="53"/>
    </location>
</feature>
<keyword evidence="14" id="KW-0472">Membrane</keyword>
<feature type="transmembrane region" description="Helical" evidence="14">
    <location>
        <begin position="166"/>
        <end position="191"/>
    </location>
</feature>
<dbReference type="Pfam" id="PF07732">
    <property type="entry name" value="Cu-oxidase_3"/>
    <property type="match status" value="1"/>
</dbReference>
<feature type="binding site" description="type 1 copper site" evidence="12">
    <location>
        <position position="870"/>
    </location>
    <ligand>
        <name>Cu cation</name>
        <dbReference type="ChEBI" id="CHEBI:23378"/>
        <label>1</label>
    </ligand>
</feature>
<reference evidence="17 18" key="1">
    <citation type="submission" date="2020-04" db="EMBL/GenBank/DDBJ databases">
        <title>Sequencing and Assembly of C. fimi.</title>
        <authorList>
            <person name="Ramsey A.R."/>
        </authorList>
    </citation>
    <scope>NUCLEOTIDE SEQUENCE [LARGE SCALE GENOMIC DNA]</scope>
    <source>
        <strain evidence="17 18">SB</strain>
    </source>
</reference>
<gene>
    <name evidence="17" type="ORF">HIR71_02330</name>
</gene>
<dbReference type="Pfam" id="PF13473">
    <property type="entry name" value="Cupredoxin_1"/>
    <property type="match status" value="1"/>
</dbReference>
<protein>
    <recommendedName>
        <fullName evidence="6">Copper-containing nitrite reductase</fullName>
        <ecNumber evidence="5">1.7.2.1</ecNumber>
    </recommendedName>
</protein>
<feature type="binding site" description="type 1 copper site" evidence="12">
    <location>
        <position position="673"/>
    </location>
    <ligand>
        <name>Cu cation</name>
        <dbReference type="ChEBI" id="CHEBI:23378"/>
        <label>1</label>
    </ligand>
</feature>
<dbReference type="EMBL" id="JABCJJ010000002">
    <property type="protein sequence ID" value="NMR19067.1"/>
    <property type="molecule type" value="Genomic_DNA"/>
</dbReference>
<keyword evidence="10 12" id="KW-0186">Copper</keyword>